<feature type="transmembrane region" description="Helical" evidence="1">
    <location>
        <begin position="253"/>
        <end position="269"/>
    </location>
</feature>
<dbReference type="AlphaFoldDB" id="A0A9P4TEI5"/>
<feature type="transmembrane region" description="Helical" evidence="1">
    <location>
        <begin position="173"/>
        <end position="191"/>
    </location>
</feature>
<protein>
    <submittedName>
        <fullName evidence="2">Uncharacterized protein</fullName>
    </submittedName>
</protein>
<evidence type="ECO:0000313" key="3">
    <source>
        <dbReference type="Proteomes" id="UP000801428"/>
    </source>
</evidence>
<keyword evidence="1" id="KW-0472">Membrane</keyword>
<sequence length="360" mass="41102">MSPPDCANHPTTARPNADITGIGISLAWLITAGLALSLVIASYFIAYRPDFNPFTLENTGLQSERGSYLKSNPIDYLFLKWRLRKATVQVSAEAELQSNRIREALTLCMLTMSDYQLITGLAVLISAYSQLNSGISTLQWDRVIDLAWFSSITHLCCLTFLRDYFVQNKRAQIWRISGMIVLVILLVVALVPSSRYSLRSGYRAVSGVNPTKKEVYDLSSDYAYCFFKPCREGSRPTYFLENKEDILNKKQNVMISAAILIIGIVNRIWRLYETSTRFYIIARGWISRHIKRLLRWTLNATQSKSFMLVALLYRPILACYLVCHLILDVVLSKAFEVYWLTIGFFWGLINLIGVQEPDDQ</sequence>
<evidence type="ECO:0000256" key="1">
    <source>
        <dbReference type="SAM" id="Phobius"/>
    </source>
</evidence>
<organism evidence="2 3">
    <name type="scientific">Curvularia kusanoi</name>
    <name type="common">Cochliobolus kusanoi</name>
    <dbReference type="NCBI Taxonomy" id="90978"/>
    <lineage>
        <taxon>Eukaryota</taxon>
        <taxon>Fungi</taxon>
        <taxon>Dikarya</taxon>
        <taxon>Ascomycota</taxon>
        <taxon>Pezizomycotina</taxon>
        <taxon>Dothideomycetes</taxon>
        <taxon>Pleosporomycetidae</taxon>
        <taxon>Pleosporales</taxon>
        <taxon>Pleosporineae</taxon>
        <taxon>Pleosporaceae</taxon>
        <taxon>Curvularia</taxon>
    </lineage>
</organism>
<comment type="caution">
    <text evidence="2">The sequence shown here is derived from an EMBL/GenBank/DDBJ whole genome shotgun (WGS) entry which is preliminary data.</text>
</comment>
<name>A0A9P4TEI5_CURKU</name>
<reference evidence="2" key="1">
    <citation type="submission" date="2019-04" db="EMBL/GenBank/DDBJ databases">
        <title>Sequencing of skin fungus with MAO and IRED activity.</title>
        <authorList>
            <person name="Marsaioli A.J."/>
            <person name="Bonatto J.M.C."/>
            <person name="Reis Junior O."/>
        </authorList>
    </citation>
    <scope>NUCLEOTIDE SEQUENCE</scope>
    <source>
        <strain evidence="2">30M1</strain>
    </source>
</reference>
<feature type="transmembrane region" description="Helical" evidence="1">
    <location>
        <begin position="143"/>
        <end position="161"/>
    </location>
</feature>
<dbReference type="InterPro" id="IPR053018">
    <property type="entry name" value="Elsinochrome_Biosynth-Asso"/>
</dbReference>
<dbReference type="PANTHER" id="PTHR37577:SF1">
    <property type="entry name" value="INTEGRAL MEMBRANE PROTEIN"/>
    <property type="match status" value="1"/>
</dbReference>
<dbReference type="Proteomes" id="UP000801428">
    <property type="component" value="Unassembled WGS sequence"/>
</dbReference>
<dbReference type="OrthoDB" id="5427664at2759"/>
<feature type="transmembrane region" description="Helical" evidence="1">
    <location>
        <begin position="20"/>
        <end position="46"/>
    </location>
</feature>
<dbReference type="EMBL" id="SWKU01000012">
    <property type="protein sequence ID" value="KAF3001832.1"/>
    <property type="molecule type" value="Genomic_DNA"/>
</dbReference>
<evidence type="ECO:0000313" key="2">
    <source>
        <dbReference type="EMBL" id="KAF3001832.1"/>
    </source>
</evidence>
<keyword evidence="1" id="KW-0812">Transmembrane</keyword>
<feature type="transmembrane region" description="Helical" evidence="1">
    <location>
        <begin position="337"/>
        <end position="354"/>
    </location>
</feature>
<keyword evidence="1" id="KW-1133">Transmembrane helix</keyword>
<dbReference type="PANTHER" id="PTHR37577">
    <property type="entry name" value="INTEGRAL MEMBRANE PROTEIN"/>
    <property type="match status" value="1"/>
</dbReference>
<feature type="transmembrane region" description="Helical" evidence="1">
    <location>
        <begin position="311"/>
        <end position="331"/>
    </location>
</feature>
<feature type="transmembrane region" description="Helical" evidence="1">
    <location>
        <begin position="104"/>
        <end position="131"/>
    </location>
</feature>
<gene>
    <name evidence="2" type="ORF">E8E13_003819</name>
</gene>
<accession>A0A9P4TEI5</accession>
<keyword evidence="3" id="KW-1185">Reference proteome</keyword>
<proteinExistence type="predicted"/>